<evidence type="ECO:0000256" key="2">
    <source>
        <dbReference type="ARBA" id="ARBA00012255"/>
    </source>
</evidence>
<dbReference type="EMBL" id="CAXLJM020000025">
    <property type="protein sequence ID" value="CAL8092493.1"/>
    <property type="molecule type" value="Genomic_DNA"/>
</dbReference>
<evidence type="ECO:0000259" key="5">
    <source>
        <dbReference type="Pfam" id="PF20811"/>
    </source>
</evidence>
<proteinExistence type="inferred from homology"/>
<comment type="caution">
    <text evidence="6">The sequence shown here is derived from an EMBL/GenBank/DDBJ whole genome shotgun (WGS) entry which is preliminary data.</text>
</comment>
<dbReference type="PANTHER" id="PTHR12837">
    <property type="entry name" value="POLY ADP-RIBOSE GLYCOHYDROLASE"/>
    <property type="match status" value="1"/>
</dbReference>
<dbReference type="InterPro" id="IPR007724">
    <property type="entry name" value="Poly_GlycHdrlase"/>
</dbReference>
<feature type="domain" description="PARG helical" evidence="5">
    <location>
        <begin position="148"/>
        <end position="257"/>
    </location>
</feature>
<accession>A0ABP1Q7Q4</accession>
<organism evidence="6 7">
    <name type="scientific">Orchesella dallaii</name>
    <dbReference type="NCBI Taxonomy" id="48710"/>
    <lineage>
        <taxon>Eukaryota</taxon>
        <taxon>Metazoa</taxon>
        <taxon>Ecdysozoa</taxon>
        <taxon>Arthropoda</taxon>
        <taxon>Hexapoda</taxon>
        <taxon>Collembola</taxon>
        <taxon>Entomobryomorpha</taxon>
        <taxon>Entomobryoidea</taxon>
        <taxon>Orchesellidae</taxon>
        <taxon>Orchesellinae</taxon>
        <taxon>Orchesella</taxon>
    </lineage>
</organism>
<gene>
    <name evidence="6" type="ORF">ODALV1_LOCUS8237</name>
</gene>
<dbReference type="Pfam" id="PF20811">
    <property type="entry name" value="PARG_cat_N"/>
    <property type="match status" value="1"/>
</dbReference>
<dbReference type="InterPro" id="IPR046372">
    <property type="entry name" value="PARG_cat_C"/>
</dbReference>
<dbReference type="EC" id="3.2.1.143" evidence="2"/>
<evidence type="ECO:0000313" key="7">
    <source>
        <dbReference type="Proteomes" id="UP001642540"/>
    </source>
</evidence>
<protein>
    <recommendedName>
        <fullName evidence="2">poly(ADP-ribose) glycohydrolase</fullName>
        <ecNumber evidence="2">3.2.1.143</ecNumber>
    </recommendedName>
</protein>
<dbReference type="PANTHER" id="PTHR12837:SF0">
    <property type="entry name" value="POLY(ADP-RIBOSE) GLYCOHYDROLASE"/>
    <property type="match status" value="1"/>
</dbReference>
<dbReference type="Proteomes" id="UP001642540">
    <property type="component" value="Unassembled WGS sequence"/>
</dbReference>
<dbReference type="InterPro" id="IPR048362">
    <property type="entry name" value="PARG_helical"/>
</dbReference>
<feature type="domain" description="PARG catalytic Macro" evidence="4">
    <location>
        <begin position="265"/>
        <end position="466"/>
    </location>
</feature>
<name>A0ABP1Q7Q4_9HEXA</name>
<keyword evidence="3" id="KW-0378">Hydrolase</keyword>
<keyword evidence="7" id="KW-1185">Reference proteome</keyword>
<evidence type="ECO:0000256" key="3">
    <source>
        <dbReference type="ARBA" id="ARBA00022801"/>
    </source>
</evidence>
<dbReference type="Pfam" id="PF05028">
    <property type="entry name" value="PARG_cat_C"/>
    <property type="match status" value="1"/>
</dbReference>
<reference evidence="6 7" key="1">
    <citation type="submission" date="2024-08" db="EMBL/GenBank/DDBJ databases">
        <authorList>
            <person name="Cucini C."/>
            <person name="Frati F."/>
        </authorList>
    </citation>
    <scope>NUCLEOTIDE SEQUENCE [LARGE SCALE GENOMIC DNA]</scope>
</reference>
<evidence type="ECO:0000313" key="6">
    <source>
        <dbReference type="EMBL" id="CAL8092493.1"/>
    </source>
</evidence>
<comment type="similarity">
    <text evidence="1">Belongs to the poly(ADP-ribose) glycohydrolase family.</text>
</comment>
<evidence type="ECO:0000259" key="4">
    <source>
        <dbReference type="Pfam" id="PF05028"/>
    </source>
</evidence>
<sequence length="524" mass="59843">MSSPEYVAVTLHLAKKLKEASPKQYMAVFHVMSAGQRDCLKRSSSQPQTRSSWSWNDPSFVKLPISSQNTIRVVDLEKKDRVVVVHPKWEIIQEHLTNIQCSFCLAPDIKHVEYGKLMKKTISKYQFAKARGYNFQLLDDPGIAEKLKVCLPFIVKHALDLETRLAKPIPILESGRSQTLLLSRNLCCSLLANAFFCTFPEESRGNLPDFNFFRLFHKVENDARSIVKVEKLKCILEYFCQMRDSNHDKNTVISFERRCVTEHVQWKESNAKLCPVVVKRKSGIEDAEGMLQVDFANKVIGGGVLNDGAVMEEIRFVTSPELIVARLFTEPLNHQEVLVVTGTRKFSSYSGYSAAFQFGGPCPLETRNIDDLGREVTQVVAMDAYPFHECNKWEQYSQEMIDRELHKCFVAFRKAKGNPQAVATGNWGCGAFNGDPELKFLIQWMAASEVKRSRMFYHTCFNDKQSKELKDINEFLIQTEVTVGKLYRCLLSYKEGGKVKSRSRIPIFPYIKDRIVLGALFANK</sequence>
<evidence type="ECO:0000256" key="1">
    <source>
        <dbReference type="ARBA" id="ARBA00009545"/>
    </source>
</evidence>